<dbReference type="InterPro" id="IPR003710">
    <property type="entry name" value="ApbA"/>
</dbReference>
<evidence type="ECO:0000256" key="7">
    <source>
        <dbReference type="ARBA" id="ARBA00023002"/>
    </source>
</evidence>
<feature type="domain" description="Ketopantoate reductase C-terminal" evidence="12">
    <location>
        <begin position="179"/>
        <end position="297"/>
    </location>
</feature>
<dbReference type="EMBL" id="JAPDPI010000017">
    <property type="protein sequence ID" value="MCW3805921.1"/>
    <property type="molecule type" value="Genomic_DNA"/>
</dbReference>
<organism evidence="13 14">
    <name type="scientific">Plebeiibacterium marinum</name>
    <dbReference type="NCBI Taxonomy" id="2992111"/>
    <lineage>
        <taxon>Bacteria</taxon>
        <taxon>Pseudomonadati</taxon>
        <taxon>Bacteroidota</taxon>
        <taxon>Bacteroidia</taxon>
        <taxon>Marinilabiliales</taxon>
        <taxon>Marinilabiliaceae</taxon>
        <taxon>Plebeiibacterium</taxon>
    </lineage>
</organism>
<dbReference type="Gene3D" id="3.40.50.720">
    <property type="entry name" value="NAD(P)-binding Rossmann-like Domain"/>
    <property type="match status" value="1"/>
</dbReference>
<dbReference type="GO" id="GO:0008677">
    <property type="term" value="F:2-dehydropantoate 2-reductase activity"/>
    <property type="evidence" value="ECO:0007669"/>
    <property type="project" value="UniProtKB-EC"/>
</dbReference>
<dbReference type="GO" id="GO:0005737">
    <property type="term" value="C:cytoplasm"/>
    <property type="evidence" value="ECO:0007669"/>
    <property type="project" value="TreeGrafter"/>
</dbReference>
<feature type="domain" description="Ketopantoate reductase N-terminal" evidence="11">
    <location>
        <begin position="3"/>
        <end position="151"/>
    </location>
</feature>
<evidence type="ECO:0000256" key="1">
    <source>
        <dbReference type="ARBA" id="ARBA00002919"/>
    </source>
</evidence>
<dbReference type="Pfam" id="PF08546">
    <property type="entry name" value="ApbA_C"/>
    <property type="match status" value="1"/>
</dbReference>
<dbReference type="EC" id="1.1.1.169" evidence="4 10"/>
<dbReference type="InterPro" id="IPR013328">
    <property type="entry name" value="6PGD_dom2"/>
</dbReference>
<sequence>MNIAIIGTGGVGGYFGARLAQAGNNVTFVARGAHGKVIAEKGLQLLSPKGDYLLQDASVVDSVSRLKDVELVLVGTKAWQVKEVAEQLKEIVSERTIVIPLQNGVMAAKELQEELPDENVMGGLCNIFSKIKEPGVIEHMSAEPYLIFGELDHSISDRARRIQEVFNRAGIKNKLSDYIQADTWKKFLLICLGGLGALTKANYGVLCQTPELKEMMVKMIDEMYFVSQAEGVKLPETVKEKTLAATMSFAPSANSSMARDIWAGRPSELEYQNGSVVKLAAKHGIEVPVNYFIYHCLLPQEQEARAIFLK</sequence>
<dbReference type="Pfam" id="PF02558">
    <property type="entry name" value="ApbA"/>
    <property type="match status" value="1"/>
</dbReference>
<comment type="pathway">
    <text evidence="2 10">Cofactor biosynthesis; (R)-pantothenate biosynthesis; (R)-pantoate from 3-methyl-2-oxobutanoate: step 2/2.</text>
</comment>
<dbReference type="RefSeq" id="WP_301199293.1">
    <property type="nucleotide sequence ID" value="NZ_JAPDPI010000017.1"/>
</dbReference>
<protein>
    <recommendedName>
        <fullName evidence="5 10">2-dehydropantoate 2-reductase</fullName>
        <ecNumber evidence="4 10">1.1.1.169</ecNumber>
    </recommendedName>
    <alternativeName>
        <fullName evidence="8 10">Ketopantoate reductase</fullName>
    </alternativeName>
</protein>
<dbReference type="PANTHER" id="PTHR21708">
    <property type="entry name" value="PROBABLE 2-DEHYDROPANTOATE 2-REDUCTASE"/>
    <property type="match status" value="1"/>
</dbReference>
<evidence type="ECO:0000313" key="13">
    <source>
        <dbReference type="EMBL" id="MCW3805921.1"/>
    </source>
</evidence>
<evidence type="ECO:0000256" key="10">
    <source>
        <dbReference type="RuleBase" id="RU362068"/>
    </source>
</evidence>
<evidence type="ECO:0000256" key="5">
    <source>
        <dbReference type="ARBA" id="ARBA00019465"/>
    </source>
</evidence>
<name>A0AAE3MEE7_9BACT</name>
<dbReference type="NCBIfam" id="TIGR00745">
    <property type="entry name" value="apbA_panE"/>
    <property type="match status" value="1"/>
</dbReference>
<evidence type="ECO:0000256" key="8">
    <source>
        <dbReference type="ARBA" id="ARBA00032024"/>
    </source>
</evidence>
<dbReference type="InterPro" id="IPR036291">
    <property type="entry name" value="NAD(P)-bd_dom_sf"/>
</dbReference>
<comment type="catalytic activity">
    <reaction evidence="9 10">
        <text>(R)-pantoate + NADP(+) = 2-dehydropantoate + NADPH + H(+)</text>
        <dbReference type="Rhea" id="RHEA:16233"/>
        <dbReference type="ChEBI" id="CHEBI:11561"/>
        <dbReference type="ChEBI" id="CHEBI:15378"/>
        <dbReference type="ChEBI" id="CHEBI:15980"/>
        <dbReference type="ChEBI" id="CHEBI:57783"/>
        <dbReference type="ChEBI" id="CHEBI:58349"/>
        <dbReference type="EC" id="1.1.1.169"/>
    </reaction>
</comment>
<dbReference type="AlphaFoldDB" id="A0AAE3MEE7"/>
<evidence type="ECO:0000259" key="11">
    <source>
        <dbReference type="Pfam" id="PF02558"/>
    </source>
</evidence>
<dbReference type="FunFam" id="3.40.50.720:FF:000307">
    <property type="entry name" value="2-dehydropantoate 2-reductase"/>
    <property type="match status" value="1"/>
</dbReference>
<comment type="similarity">
    <text evidence="3 10">Belongs to the ketopantoate reductase family.</text>
</comment>
<dbReference type="SUPFAM" id="SSF48179">
    <property type="entry name" value="6-phosphogluconate dehydrogenase C-terminal domain-like"/>
    <property type="match status" value="1"/>
</dbReference>
<dbReference type="SUPFAM" id="SSF51735">
    <property type="entry name" value="NAD(P)-binding Rossmann-fold domains"/>
    <property type="match status" value="1"/>
</dbReference>
<comment type="caution">
    <text evidence="13">The sequence shown here is derived from an EMBL/GenBank/DDBJ whole genome shotgun (WGS) entry which is preliminary data.</text>
</comment>
<keyword evidence="7 10" id="KW-0560">Oxidoreductase</keyword>
<evidence type="ECO:0000256" key="2">
    <source>
        <dbReference type="ARBA" id="ARBA00004994"/>
    </source>
</evidence>
<evidence type="ECO:0000313" key="14">
    <source>
        <dbReference type="Proteomes" id="UP001207408"/>
    </source>
</evidence>
<evidence type="ECO:0000256" key="6">
    <source>
        <dbReference type="ARBA" id="ARBA00022857"/>
    </source>
</evidence>
<dbReference type="InterPro" id="IPR008927">
    <property type="entry name" value="6-PGluconate_DH-like_C_sf"/>
</dbReference>
<keyword evidence="6 10" id="KW-0521">NADP</keyword>
<proteinExistence type="inferred from homology"/>
<dbReference type="Gene3D" id="1.10.1040.10">
    <property type="entry name" value="N-(1-d-carboxylethyl)-l-norvaline Dehydrogenase, domain 2"/>
    <property type="match status" value="1"/>
</dbReference>
<dbReference type="PANTHER" id="PTHR21708:SF26">
    <property type="entry name" value="2-DEHYDROPANTOATE 2-REDUCTASE"/>
    <property type="match status" value="1"/>
</dbReference>
<reference evidence="13" key="1">
    <citation type="submission" date="2022-10" db="EMBL/GenBank/DDBJ databases">
        <authorList>
            <person name="Yu W.X."/>
        </authorList>
    </citation>
    <scope>NUCLEOTIDE SEQUENCE</scope>
    <source>
        <strain evidence="13">D04</strain>
    </source>
</reference>
<gene>
    <name evidence="13" type="ORF">OM074_09795</name>
</gene>
<evidence type="ECO:0000256" key="4">
    <source>
        <dbReference type="ARBA" id="ARBA00013014"/>
    </source>
</evidence>
<dbReference type="InterPro" id="IPR013752">
    <property type="entry name" value="KPA_reductase"/>
</dbReference>
<dbReference type="InterPro" id="IPR013332">
    <property type="entry name" value="KPR_N"/>
</dbReference>
<evidence type="ECO:0000259" key="12">
    <source>
        <dbReference type="Pfam" id="PF08546"/>
    </source>
</evidence>
<keyword evidence="10" id="KW-0566">Pantothenate biosynthesis</keyword>
<comment type="function">
    <text evidence="1 10">Catalyzes the NADPH-dependent reduction of ketopantoate into pantoic acid.</text>
</comment>
<dbReference type="GO" id="GO:0015940">
    <property type="term" value="P:pantothenate biosynthetic process"/>
    <property type="evidence" value="ECO:0007669"/>
    <property type="project" value="UniProtKB-KW"/>
</dbReference>
<keyword evidence="14" id="KW-1185">Reference proteome</keyword>
<evidence type="ECO:0000256" key="3">
    <source>
        <dbReference type="ARBA" id="ARBA00007870"/>
    </source>
</evidence>
<accession>A0AAE3MEE7</accession>
<evidence type="ECO:0000256" key="9">
    <source>
        <dbReference type="ARBA" id="ARBA00048793"/>
    </source>
</evidence>
<dbReference type="Proteomes" id="UP001207408">
    <property type="component" value="Unassembled WGS sequence"/>
</dbReference>
<dbReference type="InterPro" id="IPR051402">
    <property type="entry name" value="KPR-Related"/>
</dbReference>
<dbReference type="NCBIfam" id="NF005091">
    <property type="entry name" value="PRK06522.2-2"/>
    <property type="match status" value="1"/>
</dbReference>